<keyword evidence="3" id="KW-1185">Reference proteome</keyword>
<accession>A0A0D3FV48</accession>
<sequence length="85" mass="9116">MKRRSSTGIVALELVAALSSTPNPVVATGFLRTAVVPKSTLLAKSAWGQRWSRGRVGAEVMEAMSVRRRSEAAAAESGEMRGMWP</sequence>
<dbReference type="PaxDb" id="65489-OBART04G10460.1"/>
<dbReference type="AlphaFoldDB" id="A0A0D3FV48"/>
<proteinExistence type="predicted"/>
<evidence type="ECO:0000313" key="3">
    <source>
        <dbReference type="Proteomes" id="UP000026960"/>
    </source>
</evidence>
<feature type="signal peptide" evidence="1">
    <location>
        <begin position="1"/>
        <end position="27"/>
    </location>
</feature>
<feature type="chain" id="PRO_5002262204" description="Secreted protein" evidence="1">
    <location>
        <begin position="28"/>
        <end position="85"/>
    </location>
</feature>
<evidence type="ECO:0000313" key="2">
    <source>
        <dbReference type="EnsemblPlants" id="OBART04G10460.1"/>
    </source>
</evidence>
<dbReference type="EnsemblPlants" id="OBART04G10460.1">
    <property type="protein sequence ID" value="OBART04G10460.1"/>
    <property type="gene ID" value="OBART04G10460"/>
</dbReference>
<dbReference type="HOGENOM" id="CLU_2610157_0_0_1"/>
<reference evidence="2" key="2">
    <citation type="submission" date="2015-03" db="UniProtKB">
        <authorList>
            <consortium name="EnsemblPlants"/>
        </authorList>
    </citation>
    <scope>IDENTIFICATION</scope>
</reference>
<evidence type="ECO:0000256" key="1">
    <source>
        <dbReference type="SAM" id="SignalP"/>
    </source>
</evidence>
<organism evidence="2">
    <name type="scientific">Oryza barthii</name>
    <dbReference type="NCBI Taxonomy" id="65489"/>
    <lineage>
        <taxon>Eukaryota</taxon>
        <taxon>Viridiplantae</taxon>
        <taxon>Streptophyta</taxon>
        <taxon>Embryophyta</taxon>
        <taxon>Tracheophyta</taxon>
        <taxon>Spermatophyta</taxon>
        <taxon>Magnoliopsida</taxon>
        <taxon>Liliopsida</taxon>
        <taxon>Poales</taxon>
        <taxon>Poaceae</taxon>
        <taxon>BOP clade</taxon>
        <taxon>Oryzoideae</taxon>
        <taxon>Oryzeae</taxon>
        <taxon>Oryzinae</taxon>
        <taxon>Oryza</taxon>
    </lineage>
</organism>
<protein>
    <recommendedName>
        <fullName evidence="4">Secreted protein</fullName>
    </recommendedName>
</protein>
<reference evidence="2" key="1">
    <citation type="journal article" date="2009" name="Rice">
        <title>De Novo Next Generation Sequencing of Plant Genomes.</title>
        <authorList>
            <person name="Rounsley S."/>
            <person name="Marri P.R."/>
            <person name="Yu Y."/>
            <person name="He R."/>
            <person name="Sisneros N."/>
            <person name="Goicoechea J.L."/>
            <person name="Lee S.J."/>
            <person name="Angelova A."/>
            <person name="Kudrna D."/>
            <person name="Luo M."/>
            <person name="Affourtit J."/>
            <person name="Desany B."/>
            <person name="Knight J."/>
            <person name="Niazi F."/>
            <person name="Egholm M."/>
            <person name="Wing R.A."/>
        </authorList>
    </citation>
    <scope>NUCLEOTIDE SEQUENCE [LARGE SCALE GENOMIC DNA]</scope>
    <source>
        <strain evidence="2">cv. IRGC 105608</strain>
    </source>
</reference>
<dbReference type="Proteomes" id="UP000026960">
    <property type="component" value="Chromosome 4"/>
</dbReference>
<name>A0A0D3FV48_9ORYZ</name>
<keyword evidence="1" id="KW-0732">Signal</keyword>
<dbReference type="Gramene" id="OBART04G10460.1">
    <property type="protein sequence ID" value="OBART04G10460.1"/>
    <property type="gene ID" value="OBART04G10460"/>
</dbReference>
<evidence type="ECO:0008006" key="4">
    <source>
        <dbReference type="Google" id="ProtNLM"/>
    </source>
</evidence>